<gene>
    <name evidence="2" type="ORF">VP01_2718g4</name>
</gene>
<dbReference type="Proteomes" id="UP000037035">
    <property type="component" value="Unassembled WGS sequence"/>
</dbReference>
<organism evidence="2 3">
    <name type="scientific">Puccinia sorghi</name>
    <dbReference type="NCBI Taxonomy" id="27349"/>
    <lineage>
        <taxon>Eukaryota</taxon>
        <taxon>Fungi</taxon>
        <taxon>Dikarya</taxon>
        <taxon>Basidiomycota</taxon>
        <taxon>Pucciniomycotina</taxon>
        <taxon>Pucciniomycetes</taxon>
        <taxon>Pucciniales</taxon>
        <taxon>Pucciniaceae</taxon>
        <taxon>Puccinia</taxon>
    </lineage>
</organism>
<dbReference type="OrthoDB" id="2507202at2759"/>
<evidence type="ECO:0000313" key="2">
    <source>
        <dbReference type="EMBL" id="KNZ55304.1"/>
    </source>
</evidence>
<name>A0A0L6V3H8_9BASI</name>
<keyword evidence="1" id="KW-0472">Membrane</keyword>
<dbReference type="AlphaFoldDB" id="A0A0L6V3H8"/>
<keyword evidence="1" id="KW-1133">Transmembrane helix</keyword>
<reference evidence="2 3" key="1">
    <citation type="submission" date="2015-08" db="EMBL/GenBank/DDBJ databases">
        <title>Next Generation Sequencing and Analysis of the Genome of Puccinia sorghi L Schw, the Causal Agent of Maize Common Rust.</title>
        <authorList>
            <person name="Rochi L."/>
            <person name="Burguener G."/>
            <person name="Darino M."/>
            <person name="Turjanski A."/>
            <person name="Kreff E."/>
            <person name="Dieguez M.J."/>
            <person name="Sacco F."/>
        </authorList>
    </citation>
    <scope>NUCLEOTIDE SEQUENCE [LARGE SCALE GENOMIC DNA]</scope>
    <source>
        <strain evidence="2 3">RO10H11247</strain>
    </source>
</reference>
<keyword evidence="1" id="KW-0812">Transmembrane</keyword>
<sequence length="182" mass="20650">MSNTRKVCKVFLVVLRWMSILKELSQYFIHTAHLNQIMRQQSSQHKQVLKAAITTAFIMILSECCFQQFFHMSWPFFLNLLHLIKTDPIFYNQSQNPLQDVSIPLAIATCRLGSNGNGAAVCLQRPPLLLQPPQWPPEAATTSLPTCFRPLNQACLPTCPCRRQSSHTSLLKLSALSQGWLI</sequence>
<accession>A0A0L6V3H8</accession>
<proteinExistence type="predicted"/>
<dbReference type="EMBL" id="LAVV01007633">
    <property type="protein sequence ID" value="KNZ55304.1"/>
    <property type="molecule type" value="Genomic_DNA"/>
</dbReference>
<feature type="transmembrane region" description="Helical" evidence="1">
    <location>
        <begin position="48"/>
        <end position="70"/>
    </location>
</feature>
<evidence type="ECO:0000256" key="1">
    <source>
        <dbReference type="SAM" id="Phobius"/>
    </source>
</evidence>
<evidence type="ECO:0000313" key="3">
    <source>
        <dbReference type="Proteomes" id="UP000037035"/>
    </source>
</evidence>
<dbReference type="VEuPathDB" id="FungiDB:VP01_2718g4"/>
<protein>
    <submittedName>
        <fullName evidence="2">Uncharacterized protein</fullName>
    </submittedName>
</protein>
<keyword evidence="3" id="KW-1185">Reference proteome</keyword>
<comment type="caution">
    <text evidence="2">The sequence shown here is derived from an EMBL/GenBank/DDBJ whole genome shotgun (WGS) entry which is preliminary data.</text>
</comment>